<organism evidence="2 3">
    <name type="scientific">Kocuria subflava</name>
    <dbReference type="NCBI Taxonomy" id="1736139"/>
    <lineage>
        <taxon>Bacteria</taxon>
        <taxon>Bacillati</taxon>
        <taxon>Actinomycetota</taxon>
        <taxon>Actinomycetes</taxon>
        <taxon>Micrococcales</taxon>
        <taxon>Micrococcaceae</taxon>
        <taxon>Kocuria</taxon>
    </lineage>
</organism>
<dbReference type="EMBL" id="JAAVUN010000102">
    <property type="protein sequence ID" value="NKE10851.1"/>
    <property type="molecule type" value="Genomic_DNA"/>
</dbReference>
<sequence length="130" mass="15071">MVVAIALGLAVECAIAMWWFIWRFYGTSNLPSSKKRIDRIGDTIILIMFSSALGLILVFVMASFIEPLGFWFAMTLAWQMIMAFLAALFHNRFNFVFYKRNIARAVHEESVIQNKMMNIEKWVDFAMEST</sequence>
<dbReference type="AlphaFoldDB" id="A0A846U7Q9"/>
<keyword evidence="1" id="KW-1133">Transmembrane helix</keyword>
<protein>
    <submittedName>
        <fullName evidence="2">Uncharacterized protein</fullName>
    </submittedName>
</protein>
<keyword evidence="1" id="KW-0472">Membrane</keyword>
<evidence type="ECO:0000313" key="3">
    <source>
        <dbReference type="Proteomes" id="UP000521379"/>
    </source>
</evidence>
<feature type="transmembrane region" description="Helical" evidence="1">
    <location>
        <begin position="71"/>
        <end position="90"/>
    </location>
</feature>
<keyword evidence="1" id="KW-0812">Transmembrane</keyword>
<proteinExistence type="predicted"/>
<comment type="caution">
    <text evidence="2">The sequence shown here is derived from an EMBL/GenBank/DDBJ whole genome shotgun (WGS) entry which is preliminary data.</text>
</comment>
<evidence type="ECO:0000256" key="1">
    <source>
        <dbReference type="SAM" id="Phobius"/>
    </source>
</evidence>
<feature type="transmembrane region" description="Helical" evidence="1">
    <location>
        <begin position="45"/>
        <end position="65"/>
    </location>
</feature>
<reference evidence="2 3" key="1">
    <citation type="submission" date="2020-02" db="EMBL/GenBank/DDBJ databases">
        <authorList>
            <person name="Sun Q."/>
        </authorList>
    </citation>
    <scope>NUCLEOTIDE SEQUENCE [LARGE SCALE GENOMIC DNA]</scope>
    <source>
        <strain evidence="2 3">YIM 13062</strain>
    </source>
</reference>
<keyword evidence="3" id="KW-1185">Reference proteome</keyword>
<accession>A0A846U7Q9</accession>
<evidence type="ECO:0000313" key="2">
    <source>
        <dbReference type="EMBL" id="NKE10851.1"/>
    </source>
</evidence>
<dbReference type="Proteomes" id="UP000521379">
    <property type="component" value="Unassembled WGS sequence"/>
</dbReference>
<name>A0A846U7Q9_9MICC</name>
<feature type="transmembrane region" description="Helical" evidence="1">
    <location>
        <begin position="6"/>
        <end position="25"/>
    </location>
</feature>
<gene>
    <name evidence="2" type="ORF">GTW58_13175</name>
</gene>